<accession>A0A3P8AWC9</accession>
<dbReference type="EMBL" id="UZAI01016967">
    <property type="protein sequence ID" value="VDP18722.1"/>
    <property type="molecule type" value="Genomic_DNA"/>
</dbReference>
<evidence type="ECO:0000256" key="1">
    <source>
        <dbReference type="SAM" id="Phobius"/>
    </source>
</evidence>
<feature type="transmembrane region" description="Helical" evidence="1">
    <location>
        <begin position="82"/>
        <end position="101"/>
    </location>
</feature>
<proteinExistence type="predicted"/>
<organism evidence="2 3">
    <name type="scientific">Schistosoma margrebowiei</name>
    <dbReference type="NCBI Taxonomy" id="48269"/>
    <lineage>
        <taxon>Eukaryota</taxon>
        <taxon>Metazoa</taxon>
        <taxon>Spiralia</taxon>
        <taxon>Lophotrochozoa</taxon>
        <taxon>Platyhelminthes</taxon>
        <taxon>Trematoda</taxon>
        <taxon>Digenea</taxon>
        <taxon>Strigeidida</taxon>
        <taxon>Schistosomatoidea</taxon>
        <taxon>Schistosomatidae</taxon>
        <taxon>Schistosoma</taxon>
    </lineage>
</organism>
<keyword evidence="1" id="KW-1133">Transmembrane helix</keyword>
<feature type="transmembrane region" description="Helical" evidence="1">
    <location>
        <begin position="52"/>
        <end position="70"/>
    </location>
</feature>
<sequence>MSVSISLRNVFFGLPLFIWPSRFYVRACLVTQLCAFLNVFPIHLQRFFLNSSSARILFVLFHSGLLVIVSGQRIRSILLRQLFINTCTFLMMVVVVLHVSAPYSRTVLTFLLKILTLILIDSRFEFHIFINCI</sequence>
<keyword evidence="1" id="KW-0472">Membrane</keyword>
<dbReference type="AlphaFoldDB" id="A0A3P8AWC9"/>
<name>A0A3P8AWC9_9TREM</name>
<evidence type="ECO:0000313" key="2">
    <source>
        <dbReference type="EMBL" id="VDP18722.1"/>
    </source>
</evidence>
<dbReference type="Proteomes" id="UP000277204">
    <property type="component" value="Unassembled WGS sequence"/>
</dbReference>
<reference evidence="2 3" key="1">
    <citation type="submission" date="2018-11" db="EMBL/GenBank/DDBJ databases">
        <authorList>
            <consortium name="Pathogen Informatics"/>
        </authorList>
    </citation>
    <scope>NUCLEOTIDE SEQUENCE [LARGE SCALE GENOMIC DNA]</scope>
    <source>
        <strain evidence="2 3">Zambia</strain>
    </source>
</reference>
<evidence type="ECO:0000313" key="3">
    <source>
        <dbReference type="Proteomes" id="UP000277204"/>
    </source>
</evidence>
<keyword evidence="1" id="KW-0812">Transmembrane</keyword>
<gene>
    <name evidence="2" type="ORF">SMRZ_LOCUS15609</name>
</gene>
<protein>
    <submittedName>
        <fullName evidence="2">Uncharacterized protein</fullName>
    </submittedName>
</protein>
<keyword evidence="3" id="KW-1185">Reference proteome</keyword>